<dbReference type="EMBL" id="CAMAPF010000913">
    <property type="protein sequence ID" value="CAH9118713.1"/>
    <property type="molecule type" value="Genomic_DNA"/>
</dbReference>
<dbReference type="PANTHER" id="PTHR33322:SF18">
    <property type="entry name" value="BAG FAMILY MOLECULAR CHAPERONE REGULATOR 8, CHLOROPLASTIC"/>
    <property type="match status" value="1"/>
</dbReference>
<evidence type="ECO:0000256" key="2">
    <source>
        <dbReference type="SAM" id="MobiDB-lite"/>
    </source>
</evidence>
<keyword evidence="1" id="KW-0143">Chaperone</keyword>
<organism evidence="3 4">
    <name type="scientific">Cuscuta epithymum</name>
    <dbReference type="NCBI Taxonomy" id="186058"/>
    <lineage>
        <taxon>Eukaryota</taxon>
        <taxon>Viridiplantae</taxon>
        <taxon>Streptophyta</taxon>
        <taxon>Embryophyta</taxon>
        <taxon>Tracheophyta</taxon>
        <taxon>Spermatophyta</taxon>
        <taxon>Magnoliopsida</taxon>
        <taxon>eudicotyledons</taxon>
        <taxon>Gunneridae</taxon>
        <taxon>Pentapetalae</taxon>
        <taxon>asterids</taxon>
        <taxon>lamiids</taxon>
        <taxon>Solanales</taxon>
        <taxon>Convolvulaceae</taxon>
        <taxon>Cuscuteae</taxon>
        <taxon>Cuscuta</taxon>
        <taxon>Cuscuta subgen. Cuscuta</taxon>
    </lineage>
</organism>
<feature type="compositionally biased region" description="Basic and acidic residues" evidence="2">
    <location>
        <begin position="368"/>
        <end position="386"/>
    </location>
</feature>
<keyword evidence="4" id="KW-1185">Reference proteome</keyword>
<dbReference type="GO" id="GO:0009506">
    <property type="term" value="C:plasmodesma"/>
    <property type="evidence" value="ECO:0007669"/>
    <property type="project" value="TreeGrafter"/>
</dbReference>
<dbReference type="Proteomes" id="UP001152523">
    <property type="component" value="Unassembled WGS sequence"/>
</dbReference>
<reference evidence="3" key="1">
    <citation type="submission" date="2022-07" db="EMBL/GenBank/DDBJ databases">
        <authorList>
            <person name="Macas J."/>
            <person name="Novak P."/>
            <person name="Neumann P."/>
        </authorList>
    </citation>
    <scope>NUCLEOTIDE SEQUENCE</scope>
</reference>
<feature type="compositionally biased region" description="Acidic residues" evidence="2">
    <location>
        <begin position="357"/>
        <end position="367"/>
    </location>
</feature>
<dbReference type="AlphaFoldDB" id="A0AAV0E785"/>
<comment type="caution">
    <text evidence="3">The sequence shown here is derived from an EMBL/GenBank/DDBJ whole genome shotgun (WGS) entry which is preliminary data.</text>
</comment>
<sequence>MASGHHTCTCRSSTAAAAPAPCYCYSVHPAAHYHPPPPDPHSQLPCFPDHQHHPHLCPNSPYSSQTLLHHHRHQNQCCPPQPFLQELHHHCQTQQQLTPQPVVSSLLRRIATLESSLRRRSVSSHSLRDAAARTIQAQFRAFLVRRSRTLRQLKQLASIKSAFNVLKSSASDSNPQAVILKANRLLLKLDSIQGSDPMIRDGKKSISRELVKLIELIDGISVEKYGHPNRVLKNVKRSSSNNRSKFHILHEMEKMESIINKYIDLRKSVEEEDDEFENPRISVIKKSGILQTGKRDGEFQSKANKVVTFADDGHNVRILKPSISREDSYRMVDANEELVGNLCRRVEDLGVALTEVDDGEAQESSDSETEHNCSSIKEDGKFEKKRVDHGGKGGFFFSPPLPVKMEGRVDSAD</sequence>
<proteinExistence type="predicted"/>
<name>A0AAV0E785_9ASTE</name>
<dbReference type="PROSITE" id="PS50096">
    <property type="entry name" value="IQ"/>
    <property type="match status" value="1"/>
</dbReference>
<dbReference type="PANTHER" id="PTHR33322">
    <property type="entry name" value="BAG DOMAIN CONTAINING PROTEIN, EXPRESSED"/>
    <property type="match status" value="1"/>
</dbReference>
<gene>
    <name evidence="3" type="ORF">CEPIT_LOCUS22360</name>
</gene>
<evidence type="ECO:0000313" key="3">
    <source>
        <dbReference type="EMBL" id="CAH9118713.1"/>
    </source>
</evidence>
<dbReference type="GO" id="GO:0006457">
    <property type="term" value="P:protein folding"/>
    <property type="evidence" value="ECO:0007669"/>
    <property type="project" value="TreeGrafter"/>
</dbReference>
<protein>
    <recommendedName>
        <fullName evidence="5">BAG family molecular chaperone regulator 8, chloroplastic</fullName>
    </recommendedName>
</protein>
<evidence type="ECO:0008006" key="5">
    <source>
        <dbReference type="Google" id="ProtNLM"/>
    </source>
</evidence>
<dbReference type="InterPro" id="IPR040400">
    <property type="entry name" value="BAG5/6/7/8"/>
</dbReference>
<evidence type="ECO:0000256" key="1">
    <source>
        <dbReference type="ARBA" id="ARBA00023186"/>
    </source>
</evidence>
<accession>A0AAV0E785</accession>
<feature type="region of interest" description="Disordered" evidence="2">
    <location>
        <begin position="357"/>
        <end position="386"/>
    </location>
</feature>
<evidence type="ECO:0000313" key="4">
    <source>
        <dbReference type="Proteomes" id="UP001152523"/>
    </source>
</evidence>